<dbReference type="GO" id="GO:0016491">
    <property type="term" value="F:oxidoreductase activity"/>
    <property type="evidence" value="ECO:0007669"/>
    <property type="project" value="InterPro"/>
</dbReference>
<organism evidence="3 4">
    <name type="scientific">Burkholderia ubonensis subsp. mesacidophila</name>
    <dbReference type="NCBI Taxonomy" id="265293"/>
    <lineage>
        <taxon>Bacteria</taxon>
        <taxon>Pseudomonadati</taxon>
        <taxon>Pseudomonadota</taxon>
        <taxon>Betaproteobacteria</taxon>
        <taxon>Burkholderiales</taxon>
        <taxon>Burkholderiaceae</taxon>
        <taxon>Burkholderia</taxon>
        <taxon>Burkholderia cepacia complex</taxon>
    </lineage>
</organism>
<evidence type="ECO:0000256" key="1">
    <source>
        <dbReference type="SAM" id="MobiDB-lite"/>
    </source>
</evidence>
<gene>
    <name evidence="3" type="ORF">BZL54_22275</name>
</gene>
<accession>A0A2A4FC31</accession>
<dbReference type="AlphaFoldDB" id="A0A2A4FC31"/>
<dbReference type="Proteomes" id="UP000217994">
    <property type="component" value="Unassembled WGS sequence"/>
</dbReference>
<dbReference type="PANTHER" id="PTHR42741:SF3">
    <property type="entry name" value="NITROREDUCTASE FAMILY PROTEIN"/>
    <property type="match status" value="1"/>
</dbReference>
<evidence type="ECO:0000259" key="2">
    <source>
        <dbReference type="Pfam" id="PF00881"/>
    </source>
</evidence>
<dbReference type="SUPFAM" id="SSF55469">
    <property type="entry name" value="FMN-dependent nitroreductase-like"/>
    <property type="match status" value="2"/>
</dbReference>
<feature type="domain" description="Nitroreductase" evidence="2">
    <location>
        <begin position="103"/>
        <end position="226"/>
    </location>
</feature>
<sequence length="533" mass="59252">MDRSKHALLDYHERSKHRLNFYAPGPGGLDWTTQPDPFRVFHGTPRVALPLAADTLATRYNALRCGTLPPAQGFDLSNLAILFELSLGLSAWKSYGAQRWALRCNPSSGNLHPTEGYLLCPALPGLSAGVYHYLSRDHALEQRAAVDEPQWTEAFSESGVLVGISSIHWREAWKYGMRAWRYCQQDCGHVIAAMSYAAAALGWQTRLMESAADDAVAGLLGVDRREDFKEAETEAPDLVLWIGNPDTRPDLESMLIALDRAQWHGRANQLSSGHVAWPDIDSIHRATHKTHTREPPSPPNPEQCSAPAMPTLDLSFARIARQRRSAVNFDGTTRISDAAFFSMLACLLTHPDTPPWNALTSPATVHAALLVHRVDGLEPGLYMLVRTPGALPDLKRSLRPEWLWQKIGPDHLPLYLLLPYDLRAAAKLICCHQDIGADSCFALGMIARFEIALKQPWRYRHLFWECGMLGQALYLEAEAAGVCATGIGCFFDDEMHALLGVKDHVWQSLYHFTVGGAVDDPRLSAFPPYEIQP</sequence>
<dbReference type="InterPro" id="IPR000415">
    <property type="entry name" value="Nitroreductase-like"/>
</dbReference>
<dbReference type="Gene3D" id="3.40.109.10">
    <property type="entry name" value="NADH Oxidase"/>
    <property type="match status" value="2"/>
</dbReference>
<feature type="domain" description="Nitroreductase" evidence="2">
    <location>
        <begin position="455"/>
        <end position="515"/>
    </location>
</feature>
<dbReference type="Pfam" id="PF00881">
    <property type="entry name" value="Nitroreductase"/>
    <property type="match status" value="2"/>
</dbReference>
<dbReference type="EMBL" id="MTZU01000069">
    <property type="protein sequence ID" value="PCE30178.1"/>
    <property type="molecule type" value="Genomic_DNA"/>
</dbReference>
<dbReference type="InterPro" id="IPR029479">
    <property type="entry name" value="Nitroreductase"/>
</dbReference>
<proteinExistence type="predicted"/>
<evidence type="ECO:0000313" key="4">
    <source>
        <dbReference type="Proteomes" id="UP000217994"/>
    </source>
</evidence>
<dbReference type="RefSeq" id="WP_084907116.1">
    <property type="nucleotide sequence ID" value="NZ_CP020738.1"/>
</dbReference>
<protein>
    <submittedName>
        <fullName evidence="3">Nitroreductase</fullName>
    </submittedName>
</protein>
<dbReference type="CDD" id="cd02142">
    <property type="entry name" value="McbC_SagB-like_oxidoreductase"/>
    <property type="match status" value="2"/>
</dbReference>
<dbReference type="GeneID" id="69001444"/>
<dbReference type="PANTHER" id="PTHR42741">
    <property type="entry name" value="NITROREDUCTASE FAMILY PROTEIN"/>
    <property type="match status" value="1"/>
</dbReference>
<comment type="caution">
    <text evidence="3">The sequence shown here is derived from an EMBL/GenBank/DDBJ whole genome shotgun (WGS) entry which is preliminary data.</text>
</comment>
<evidence type="ECO:0000313" key="3">
    <source>
        <dbReference type="EMBL" id="PCE30178.1"/>
    </source>
</evidence>
<feature type="region of interest" description="Disordered" evidence="1">
    <location>
        <begin position="287"/>
        <end position="306"/>
    </location>
</feature>
<name>A0A2A4FC31_9BURK</name>
<reference evidence="3 4" key="1">
    <citation type="submission" date="2017-01" db="EMBL/GenBank/DDBJ databases">
        <title>Whole-Genome Shotgun Sequencing of Two beta-Proteobacterial Species in Search of the Bulgecin Biosynthetic Cluster.</title>
        <authorList>
            <person name="Horsman M.E."/>
            <person name="Marous D.R."/>
            <person name="Li R."/>
            <person name="Oliver R.A."/>
            <person name="Byun B."/>
            <person name="Emrich S.J."/>
            <person name="Boggess B."/>
            <person name="Townsend C.A."/>
            <person name="Mobashery S."/>
        </authorList>
    </citation>
    <scope>NUCLEOTIDE SEQUENCE [LARGE SCALE GENOMIC DNA]</scope>
    <source>
        <strain evidence="3 4">ATCC 31433</strain>
    </source>
</reference>